<protein>
    <recommendedName>
        <fullName evidence="3">Apea-like HEPN domain-containing protein</fullName>
    </recommendedName>
</protein>
<keyword evidence="2" id="KW-1185">Reference proteome</keyword>
<dbReference type="RefSeq" id="WP_125758310.1">
    <property type="nucleotide sequence ID" value="NZ_JBHTOK010000042.1"/>
</dbReference>
<gene>
    <name evidence="1" type="ORF">ACFQ5K_05380</name>
</gene>
<evidence type="ECO:0000313" key="2">
    <source>
        <dbReference type="Proteomes" id="UP001597212"/>
    </source>
</evidence>
<comment type="caution">
    <text evidence="1">The sequence shown here is derived from an EMBL/GenBank/DDBJ whole genome shotgun (WGS) entry which is preliminary data.</text>
</comment>
<organism evidence="1 2">
    <name type="scientific">Lacticaseibacillus hegangensis</name>
    <dbReference type="NCBI Taxonomy" id="2486010"/>
    <lineage>
        <taxon>Bacteria</taxon>
        <taxon>Bacillati</taxon>
        <taxon>Bacillota</taxon>
        <taxon>Bacilli</taxon>
        <taxon>Lactobacillales</taxon>
        <taxon>Lactobacillaceae</taxon>
        <taxon>Lacticaseibacillus</taxon>
    </lineage>
</organism>
<sequence length="536" mass="61108">MSTTNSSPQSNTLPIQQQLIPDYQLWWISNYEKQIKASRFNIISTPIWHEVIRHQLDSHFAPVDMNIKECLQQNISAVFNSVSADADHDVIDKTFVKLPKLFWELLKENEAYRQLSRQKLNTSEQAESVIKLYADIANGAFVDSLRVLAAIEELVTDKTLDQSRLGGAIESITSKRLIKEDRDYTPYANLVSKDMRNAVDHGGHVVRSNDYSLTFTENHTEKTIYKSFSEVNAELKYMLSGLSAFVQVILNIMRDLNIIWLPINSSNSEQELTAWYRLRLSTPEVLCNLVEIKRLADSRLQFLVNLSGFDNVENAKLCYCLWSAIYAFQNVLPAPPPMDRLFITYESPRANNTFVAVSGTAVSQYISNSITFDELLTDATKDAIMTWPTNTDPTPIQQIDYQDIITNDYIITNIDNPNTETDIRFVADVEMARVTRPNHVKLLVPSIISVMRSLPSGGDMKTLTKHGQMPADIIFLRVFHDLEGKKGVSPDNDNFIATIQFDVNRKFPIYHNLGLLTFRKIRTETDIEYGWNPSFG</sequence>
<dbReference type="Proteomes" id="UP001597212">
    <property type="component" value="Unassembled WGS sequence"/>
</dbReference>
<reference evidence="2" key="1">
    <citation type="journal article" date="2019" name="Int. J. Syst. Evol. Microbiol.">
        <title>The Global Catalogue of Microorganisms (GCM) 10K type strain sequencing project: providing services to taxonomists for standard genome sequencing and annotation.</title>
        <authorList>
            <consortium name="The Broad Institute Genomics Platform"/>
            <consortium name="The Broad Institute Genome Sequencing Center for Infectious Disease"/>
            <person name="Wu L."/>
            <person name="Ma J."/>
        </authorList>
    </citation>
    <scope>NUCLEOTIDE SEQUENCE [LARGE SCALE GENOMIC DNA]</scope>
    <source>
        <strain evidence="2">CCM 8912</strain>
    </source>
</reference>
<accession>A0ABW4CW79</accession>
<name>A0ABW4CW79_9LACO</name>
<dbReference type="EMBL" id="JBHTOK010000042">
    <property type="protein sequence ID" value="MFD1440826.1"/>
    <property type="molecule type" value="Genomic_DNA"/>
</dbReference>
<proteinExistence type="predicted"/>
<evidence type="ECO:0008006" key="3">
    <source>
        <dbReference type="Google" id="ProtNLM"/>
    </source>
</evidence>
<evidence type="ECO:0000313" key="1">
    <source>
        <dbReference type="EMBL" id="MFD1440826.1"/>
    </source>
</evidence>